<evidence type="ECO:0000256" key="1">
    <source>
        <dbReference type="SAM" id="MobiDB-lite"/>
    </source>
</evidence>
<evidence type="ECO:0000313" key="3">
    <source>
        <dbReference type="Proteomes" id="UP001219525"/>
    </source>
</evidence>
<keyword evidence="3" id="KW-1185">Reference proteome</keyword>
<feature type="region of interest" description="Disordered" evidence="1">
    <location>
        <begin position="31"/>
        <end position="50"/>
    </location>
</feature>
<comment type="caution">
    <text evidence="2">The sequence shown here is derived from an EMBL/GenBank/DDBJ whole genome shotgun (WGS) entry which is preliminary data.</text>
</comment>
<feature type="region of interest" description="Disordered" evidence="1">
    <location>
        <begin position="64"/>
        <end position="98"/>
    </location>
</feature>
<feature type="compositionally biased region" description="Pro residues" evidence="1">
    <location>
        <begin position="148"/>
        <end position="157"/>
    </location>
</feature>
<protein>
    <submittedName>
        <fullName evidence="2">Uncharacterized protein</fullName>
    </submittedName>
</protein>
<dbReference type="Proteomes" id="UP001219525">
    <property type="component" value="Unassembled WGS sequence"/>
</dbReference>
<dbReference type="EMBL" id="JARJCW010000072">
    <property type="protein sequence ID" value="KAJ7198487.1"/>
    <property type="molecule type" value="Genomic_DNA"/>
</dbReference>
<proteinExistence type="predicted"/>
<name>A0AAD6UZZ1_9AGAR</name>
<dbReference type="AlphaFoldDB" id="A0AAD6UZZ1"/>
<organism evidence="2 3">
    <name type="scientific">Mycena pura</name>
    <dbReference type="NCBI Taxonomy" id="153505"/>
    <lineage>
        <taxon>Eukaryota</taxon>
        <taxon>Fungi</taxon>
        <taxon>Dikarya</taxon>
        <taxon>Basidiomycota</taxon>
        <taxon>Agaricomycotina</taxon>
        <taxon>Agaricomycetes</taxon>
        <taxon>Agaricomycetidae</taxon>
        <taxon>Agaricales</taxon>
        <taxon>Marasmiineae</taxon>
        <taxon>Mycenaceae</taxon>
        <taxon>Mycena</taxon>
    </lineage>
</organism>
<evidence type="ECO:0000313" key="2">
    <source>
        <dbReference type="EMBL" id="KAJ7198487.1"/>
    </source>
</evidence>
<sequence length="247" mass="26849">MISDIERREIMDAQRYDVAKRRTNRKNLNIQIGTNDSKDSSVTSRSNSPLLTPEGSWVSFHIAAAPSPEGSDSSDSPEGSNSASELSGSSPSAPPSSFVASCIAREDDIGDTEIRQTDMFAKDEFVVTRTIIRPTPRSPLGCFSRPSSPLPSRPSSPGPTRTRPLSPIALNFAALNCFVPSGFEADVDHLQAQRAREHCRTAAVQVQVHQLISMDIDTPWPLEQDNSYAVEGLRRRLVEPTATVSAA</sequence>
<accession>A0AAD6UZZ1</accession>
<feature type="region of interest" description="Disordered" evidence="1">
    <location>
        <begin position="137"/>
        <end position="163"/>
    </location>
</feature>
<reference evidence="2" key="1">
    <citation type="submission" date="2023-03" db="EMBL/GenBank/DDBJ databases">
        <title>Massive genome expansion in bonnet fungi (Mycena s.s.) driven by repeated elements and novel gene families across ecological guilds.</title>
        <authorList>
            <consortium name="Lawrence Berkeley National Laboratory"/>
            <person name="Harder C.B."/>
            <person name="Miyauchi S."/>
            <person name="Viragh M."/>
            <person name="Kuo A."/>
            <person name="Thoen E."/>
            <person name="Andreopoulos B."/>
            <person name="Lu D."/>
            <person name="Skrede I."/>
            <person name="Drula E."/>
            <person name="Henrissat B."/>
            <person name="Morin E."/>
            <person name="Kohler A."/>
            <person name="Barry K."/>
            <person name="LaButti K."/>
            <person name="Morin E."/>
            <person name="Salamov A."/>
            <person name="Lipzen A."/>
            <person name="Mereny Z."/>
            <person name="Hegedus B."/>
            <person name="Baldrian P."/>
            <person name="Stursova M."/>
            <person name="Weitz H."/>
            <person name="Taylor A."/>
            <person name="Grigoriev I.V."/>
            <person name="Nagy L.G."/>
            <person name="Martin F."/>
            <person name="Kauserud H."/>
        </authorList>
    </citation>
    <scope>NUCLEOTIDE SEQUENCE</scope>
    <source>
        <strain evidence="2">9144</strain>
    </source>
</reference>
<gene>
    <name evidence="2" type="ORF">GGX14DRAFT_401856</name>
</gene>